<organism evidence="6 7">
    <name type="scientific">Hydrogenimonas thermophila</name>
    <dbReference type="NCBI Taxonomy" id="223786"/>
    <lineage>
        <taxon>Bacteria</taxon>
        <taxon>Pseudomonadati</taxon>
        <taxon>Campylobacterota</taxon>
        <taxon>Epsilonproteobacteria</taxon>
        <taxon>Campylobacterales</taxon>
        <taxon>Hydrogenimonadaceae</taxon>
        <taxon>Hydrogenimonas</taxon>
    </lineage>
</organism>
<keyword evidence="6" id="KW-0969">Cilium</keyword>
<protein>
    <recommendedName>
        <fullName evidence="3">Flagellin</fullName>
    </recommendedName>
</protein>
<evidence type="ECO:0000313" key="6">
    <source>
        <dbReference type="EMBL" id="SFP38734.1"/>
    </source>
</evidence>
<dbReference type="InterPro" id="IPR001492">
    <property type="entry name" value="Flagellin"/>
</dbReference>
<name>A0A1I5PXH6_9BACT</name>
<dbReference type="GO" id="GO:0005576">
    <property type="term" value="C:extracellular region"/>
    <property type="evidence" value="ECO:0007669"/>
    <property type="project" value="UniProtKB-SubCell"/>
</dbReference>
<comment type="function">
    <text evidence="3">Flagellin is the subunit protein which polymerizes to form the filaments of bacterial flagella.</text>
</comment>
<gene>
    <name evidence="6" type="ORF">SAMN05216234_11737</name>
</gene>
<dbReference type="EMBL" id="FOXB01000017">
    <property type="protein sequence ID" value="SFP38734.1"/>
    <property type="molecule type" value="Genomic_DNA"/>
</dbReference>
<evidence type="ECO:0000259" key="4">
    <source>
        <dbReference type="Pfam" id="PF00669"/>
    </source>
</evidence>
<dbReference type="PANTHER" id="PTHR42792">
    <property type="entry name" value="FLAGELLIN"/>
    <property type="match status" value="1"/>
</dbReference>
<dbReference type="InterPro" id="IPR046358">
    <property type="entry name" value="Flagellin_C"/>
</dbReference>
<reference evidence="6 7" key="1">
    <citation type="submission" date="2016-10" db="EMBL/GenBank/DDBJ databases">
        <authorList>
            <person name="de Groot N.N."/>
        </authorList>
    </citation>
    <scope>NUCLEOTIDE SEQUENCE [LARGE SCALE GENOMIC DNA]</scope>
    <source>
        <strain evidence="6 7">EP1-55-1</strain>
    </source>
</reference>
<dbReference type="InterPro" id="IPR001029">
    <property type="entry name" value="Flagellin_N"/>
</dbReference>
<keyword evidence="2 3" id="KW-0975">Bacterial flagellum</keyword>
<dbReference type="GO" id="GO:0005198">
    <property type="term" value="F:structural molecule activity"/>
    <property type="evidence" value="ECO:0007669"/>
    <property type="project" value="UniProtKB-UniRule"/>
</dbReference>
<sequence>MRVTQNNFYNSFIYDQQNFKTELNTVNRQISSGLKIKYGYEDTSVFADTLRLDYEEHSLNQVVNVATDAQNFANNTDSVMFQFTDALTRFKTLLVQAANGTNDDNNFYAISNELESLKDNMINLGNTSINGRYLFSGSATDVKPIDANGNYYGNDKTLKAVVGANVEVPYNIPGTELFFGEDNNYHRTVTTNVPLYKKIDYDKKELGLTDVRPDTPEYITTENTLEEMTGWEGDVSNDNKIYFYVTGKDSNGKSFKDIMEFDKDIKVDELLEKIGNIYGNTPTNKVVNVTLNNGRIEIQDKQSGSSMLDFSMVASDKKVTDIRETLQDPDAHVMFFNSGERAPDFALSTIASSRNTDVTNSFILNTLFLDKNSQKQADLNTKLKDIFPSDNDGSNNDDVKSISFSGKDVNGNNVNGFINIDDTATMQDLLNKLNTTFGVDAVLNEQGRIELVDSSGNNGDNFFIDSFSTMNDVNGGGSAIDGLRSEVTVESNDFTKSANMLLSSVSQIVKADNSYAVDSTKLVDVSAGSDIDNLSLDMDLTDKDGNNVAANIFRDSADGGKIKVRVDTDKDGTWDKTFTVKNADGTDTVEDSVNDIHQFTMKQLTDVVSVVMAGKYNDIDYTTTPPYTYTDAVDSARKSVDTRLDDKGRIVIEDKTKADTNMRISLFDSNSYDYTPDADGKYTSSLFTFQSNNSLTIDDPKHDFFASLDEAIEAVRLGRFRPDGTDIVSSRNIGIEGSLEKIDHVLNHFTKEHTKIGAMSNRLGYAVERNETLKINVQTLRSDILDTDIGEASMRLNQLTLNFQALYSTITKINSLSLVNYMK</sequence>
<comment type="similarity">
    <text evidence="1 3">Belongs to the bacterial flagellin family.</text>
</comment>
<dbReference type="GO" id="GO:0009288">
    <property type="term" value="C:bacterial-type flagellum"/>
    <property type="evidence" value="ECO:0007669"/>
    <property type="project" value="UniProtKB-SubCell"/>
</dbReference>
<dbReference type="AlphaFoldDB" id="A0A1I5PXH6"/>
<evidence type="ECO:0000259" key="5">
    <source>
        <dbReference type="Pfam" id="PF00700"/>
    </source>
</evidence>
<dbReference type="STRING" id="223786.SAMN05216234_11737"/>
<dbReference type="RefSeq" id="WP_092912409.1">
    <property type="nucleotide sequence ID" value="NZ_FOXB01000017.1"/>
</dbReference>
<evidence type="ECO:0000313" key="7">
    <source>
        <dbReference type="Proteomes" id="UP000199227"/>
    </source>
</evidence>
<evidence type="ECO:0000256" key="2">
    <source>
        <dbReference type="ARBA" id="ARBA00023143"/>
    </source>
</evidence>
<keyword evidence="6" id="KW-0966">Cell projection</keyword>
<dbReference type="PANTHER" id="PTHR42792:SF1">
    <property type="entry name" value="FLAGELLAR HOOK-ASSOCIATED PROTEIN 3"/>
    <property type="match status" value="1"/>
</dbReference>
<evidence type="ECO:0000256" key="3">
    <source>
        <dbReference type="RuleBase" id="RU362073"/>
    </source>
</evidence>
<dbReference type="Pfam" id="PF00669">
    <property type="entry name" value="Flagellin_N"/>
    <property type="match status" value="1"/>
</dbReference>
<dbReference type="Gene3D" id="1.20.1330.10">
    <property type="entry name" value="f41 fragment of flagellin, N-terminal domain"/>
    <property type="match status" value="2"/>
</dbReference>
<keyword evidence="6" id="KW-0282">Flagellum</keyword>
<proteinExistence type="inferred from homology"/>
<accession>A0A1I5PXH6</accession>
<keyword evidence="7" id="KW-1185">Reference proteome</keyword>
<comment type="subcellular location">
    <subcellularLocation>
        <location evidence="3">Secreted</location>
    </subcellularLocation>
    <subcellularLocation>
        <location evidence="3">Bacterial flagellum</location>
    </subcellularLocation>
</comment>
<dbReference type="Proteomes" id="UP000199227">
    <property type="component" value="Unassembled WGS sequence"/>
</dbReference>
<feature type="domain" description="Flagellin C-terminal" evidence="5">
    <location>
        <begin position="739"/>
        <end position="822"/>
    </location>
</feature>
<keyword evidence="3" id="KW-0964">Secreted</keyword>
<feature type="domain" description="Flagellin N-terminal" evidence="4">
    <location>
        <begin position="17"/>
        <end position="140"/>
    </location>
</feature>
<dbReference type="Pfam" id="PF00700">
    <property type="entry name" value="Flagellin_C"/>
    <property type="match status" value="1"/>
</dbReference>
<dbReference type="SUPFAM" id="SSF64518">
    <property type="entry name" value="Phase 1 flagellin"/>
    <property type="match status" value="1"/>
</dbReference>
<evidence type="ECO:0000256" key="1">
    <source>
        <dbReference type="ARBA" id="ARBA00005709"/>
    </source>
</evidence>
<dbReference type="OrthoDB" id="9758307at2"/>